<protein>
    <submittedName>
        <fullName evidence="2">Steroid delta-isomerase</fullName>
    </submittedName>
</protein>
<comment type="caution">
    <text evidence="2">The sequence shown here is derived from an EMBL/GenBank/DDBJ whole genome shotgun (WGS) entry which is preliminary data.</text>
</comment>
<dbReference type="Proteomes" id="UP000615989">
    <property type="component" value="Unassembled WGS sequence"/>
</dbReference>
<dbReference type="EMBL" id="WTVG01000026">
    <property type="protein sequence ID" value="NMG25185.1"/>
    <property type="molecule type" value="Genomic_DNA"/>
</dbReference>
<feature type="domain" description="SnoaL-like" evidence="1">
    <location>
        <begin position="6"/>
        <end position="102"/>
    </location>
</feature>
<gene>
    <name evidence="2" type="ORF">GO606_10680</name>
</gene>
<accession>A0ABX1PKV8</accession>
<evidence type="ECO:0000259" key="1">
    <source>
        <dbReference type="Pfam" id="PF12680"/>
    </source>
</evidence>
<sequence length="126" mass="13354">MRSVLERMIEGLNAGDVQKVVALYADDATIEDPVGGGMVVRGRDAITAFYDKAVAMRAHIELVAPIRASHGNAAAMAFDVLADTPDGGIRIAVIEVIELDDALKIRAMRAYWAPDDVSPAAGNAPH</sequence>
<reference evidence="2" key="1">
    <citation type="submission" date="2019-12" db="EMBL/GenBank/DDBJ databases">
        <title>Comparative genomics gives insights into the taxonomy of the Azoarcus-Aromatoleum group and reveals separate origins of nif in the plant-associated Azoarcus and non-plant-associated Aromatoleum sub-groups.</title>
        <authorList>
            <person name="Lafos M."/>
            <person name="Maluk M."/>
            <person name="Batista M."/>
            <person name="Junghare M."/>
            <person name="Carmona M."/>
            <person name="Faoro H."/>
            <person name="Cruz L.M."/>
            <person name="Battistoni F."/>
            <person name="De Souza E."/>
            <person name="Pedrosa F."/>
            <person name="Chen W.-M."/>
            <person name="Poole P.S."/>
            <person name="Dixon R.A."/>
            <person name="James E.K."/>
        </authorList>
    </citation>
    <scope>NUCLEOTIDE SEQUENCE</scope>
    <source>
        <strain evidence="2">LuFRes1</strain>
    </source>
</reference>
<dbReference type="SUPFAM" id="SSF54427">
    <property type="entry name" value="NTF2-like"/>
    <property type="match status" value="1"/>
</dbReference>
<keyword evidence="3" id="KW-1185">Reference proteome</keyword>
<dbReference type="InterPro" id="IPR037401">
    <property type="entry name" value="SnoaL-like"/>
</dbReference>
<evidence type="ECO:0000313" key="2">
    <source>
        <dbReference type="EMBL" id="NMG25185.1"/>
    </source>
</evidence>
<dbReference type="InterPro" id="IPR032710">
    <property type="entry name" value="NTF2-like_dom_sf"/>
</dbReference>
<dbReference type="RefSeq" id="WP_169118549.1">
    <property type="nucleotide sequence ID" value="NZ_WTVG02000039.1"/>
</dbReference>
<name>A0ABX1PKV8_9RHOO</name>
<dbReference type="Gene3D" id="3.10.450.50">
    <property type="match status" value="1"/>
</dbReference>
<evidence type="ECO:0000313" key="3">
    <source>
        <dbReference type="Proteomes" id="UP000615989"/>
    </source>
</evidence>
<dbReference type="Pfam" id="PF12680">
    <property type="entry name" value="SnoaL_2"/>
    <property type="match status" value="1"/>
</dbReference>
<organism evidence="2 3">
    <name type="scientific">Aromatoleum anaerobium</name>
    <dbReference type="NCBI Taxonomy" id="182180"/>
    <lineage>
        <taxon>Bacteria</taxon>
        <taxon>Pseudomonadati</taxon>
        <taxon>Pseudomonadota</taxon>
        <taxon>Betaproteobacteria</taxon>
        <taxon>Rhodocyclales</taxon>
        <taxon>Rhodocyclaceae</taxon>
        <taxon>Aromatoleum</taxon>
    </lineage>
</organism>
<proteinExistence type="predicted"/>